<dbReference type="Proteomes" id="UP000298416">
    <property type="component" value="Unassembled WGS sequence"/>
</dbReference>
<evidence type="ECO:0000313" key="2">
    <source>
        <dbReference type="Proteomes" id="UP000298416"/>
    </source>
</evidence>
<comment type="caution">
    <text evidence="1">The sequence shown here is derived from an EMBL/GenBank/DDBJ whole genome shotgun (WGS) entry which is preliminary data.</text>
</comment>
<reference evidence="1" key="1">
    <citation type="submission" date="2018-01" db="EMBL/GenBank/DDBJ databases">
        <authorList>
            <person name="Mao J.F."/>
        </authorList>
    </citation>
    <scope>NUCLEOTIDE SEQUENCE</scope>
    <source>
        <strain evidence="1">Huo1</strain>
        <tissue evidence="1">Leaf</tissue>
    </source>
</reference>
<gene>
    <name evidence="1" type="ORF">SASPL_143051</name>
</gene>
<protein>
    <submittedName>
        <fullName evidence="1">Uncharacterized protein</fullName>
    </submittedName>
</protein>
<accession>A0A8X8WKV6</accession>
<dbReference type="AlphaFoldDB" id="A0A8X8WKV6"/>
<name>A0A8X8WKV6_SALSN</name>
<evidence type="ECO:0000313" key="1">
    <source>
        <dbReference type="EMBL" id="KAG6396893.1"/>
    </source>
</evidence>
<organism evidence="1">
    <name type="scientific">Salvia splendens</name>
    <name type="common">Scarlet sage</name>
    <dbReference type="NCBI Taxonomy" id="180675"/>
    <lineage>
        <taxon>Eukaryota</taxon>
        <taxon>Viridiplantae</taxon>
        <taxon>Streptophyta</taxon>
        <taxon>Embryophyta</taxon>
        <taxon>Tracheophyta</taxon>
        <taxon>Spermatophyta</taxon>
        <taxon>Magnoliopsida</taxon>
        <taxon>eudicotyledons</taxon>
        <taxon>Gunneridae</taxon>
        <taxon>Pentapetalae</taxon>
        <taxon>asterids</taxon>
        <taxon>lamiids</taxon>
        <taxon>Lamiales</taxon>
        <taxon>Lamiaceae</taxon>
        <taxon>Nepetoideae</taxon>
        <taxon>Mentheae</taxon>
        <taxon>Salviinae</taxon>
        <taxon>Salvia</taxon>
        <taxon>Salvia subgen. Calosphace</taxon>
        <taxon>core Calosphace</taxon>
    </lineage>
</organism>
<dbReference type="EMBL" id="PNBA02000016">
    <property type="protein sequence ID" value="KAG6396893.1"/>
    <property type="molecule type" value="Genomic_DNA"/>
</dbReference>
<reference evidence="1" key="2">
    <citation type="submission" date="2020-08" db="EMBL/GenBank/DDBJ databases">
        <title>Plant Genome Project.</title>
        <authorList>
            <person name="Zhang R.-G."/>
        </authorList>
    </citation>
    <scope>NUCLEOTIDE SEQUENCE</scope>
    <source>
        <strain evidence="1">Huo1</strain>
        <tissue evidence="1">Leaf</tissue>
    </source>
</reference>
<sequence>MLGNLPPGLLLAATAVRKVVVAGGSRVTAGAECGSSAAVAVCRRAAPAAMDRCRSGTSAACWGQCCGSRVVAGCRSRVQPLFATVPDIAAAQWASASMVGPNKNLGLPAETCRAAVVAGRDGMAARADGGRIESHYSVT</sequence>
<proteinExistence type="predicted"/>
<keyword evidence="2" id="KW-1185">Reference proteome</keyword>